<evidence type="ECO:0000256" key="5">
    <source>
        <dbReference type="ARBA" id="ARBA00022777"/>
    </source>
</evidence>
<keyword evidence="4" id="KW-0547">Nucleotide-binding</keyword>
<evidence type="ECO:0000256" key="6">
    <source>
        <dbReference type="ARBA" id="ARBA00022840"/>
    </source>
</evidence>
<accession>A0ABZ2HTJ0</accession>
<keyword evidence="8" id="KW-0472">Membrane</keyword>
<dbReference type="PANTHER" id="PTHR43289">
    <property type="entry name" value="MITOGEN-ACTIVATED PROTEIN KINASE KINASE KINASE 20-RELATED"/>
    <property type="match status" value="1"/>
</dbReference>
<dbReference type="InterPro" id="IPR008271">
    <property type="entry name" value="Ser/Thr_kinase_AS"/>
</dbReference>
<feature type="compositionally biased region" description="Polar residues" evidence="7">
    <location>
        <begin position="553"/>
        <end position="563"/>
    </location>
</feature>
<feature type="region of interest" description="Disordered" evidence="7">
    <location>
        <begin position="364"/>
        <end position="396"/>
    </location>
</feature>
<feature type="region of interest" description="Disordered" evidence="7">
    <location>
        <begin position="552"/>
        <end position="583"/>
    </location>
</feature>
<reference evidence="10 11" key="1">
    <citation type="submission" date="2024-02" db="EMBL/GenBank/DDBJ databases">
        <authorList>
            <person name="Alasadi S."/>
            <person name="Hussein S.A."/>
        </authorList>
    </citation>
    <scope>NUCLEOTIDE SEQUENCE [LARGE SCALE GENOMIC DNA]</scope>
    <source>
        <strain evidence="10 11">GJ_SRA_44_2022</strain>
    </source>
</reference>
<dbReference type="EC" id="2.7.11.1" evidence="1"/>
<organism evidence="10 11">
    <name type="scientific">Microbacterium paraoxydans</name>
    <dbReference type="NCBI Taxonomy" id="199592"/>
    <lineage>
        <taxon>Bacteria</taxon>
        <taxon>Bacillati</taxon>
        <taxon>Actinomycetota</taxon>
        <taxon>Actinomycetes</taxon>
        <taxon>Micrococcales</taxon>
        <taxon>Microbacteriaceae</taxon>
        <taxon>Microbacterium</taxon>
    </lineage>
</organism>
<feature type="domain" description="Protein kinase" evidence="9">
    <location>
        <begin position="13"/>
        <end position="269"/>
    </location>
</feature>
<dbReference type="InterPro" id="IPR011009">
    <property type="entry name" value="Kinase-like_dom_sf"/>
</dbReference>
<dbReference type="InterPro" id="IPR000719">
    <property type="entry name" value="Prot_kinase_dom"/>
</dbReference>
<dbReference type="RefSeq" id="WP_240183548.1">
    <property type="nucleotide sequence ID" value="NZ_CP146240.1"/>
</dbReference>
<sequence length="583" mass="60467">MRPTQGVSFGGRYELQSRIAIGGMGEVWEATDHVIGRTVAIKILKDEYMGDPGFLERFRAEARHAALVNHEGIASVFDYGEENGSAYLVMELVPGEALSTILERDGSLSADKTLDIVAQTASALQAAHAAGLVHRDIKPGNLLITPDGRVKITDFGIARIADQVPLTATGQVMGTVQYLSPEQASGHPASPATDTYSLGIVAYECLAGKRPFTGESQVAIAMAQINEQPPPLPPTVPIPVQNLVMAMIAKKPADRPSSSATVARAAQALRRGDLNSAAIAVPAIATGGIAGDDDATRMLTATGDDGTTRILPTTAQLPTDEAAAEEQEKKKKKKSAWTWPLIALLVLLLIVAGGTLWALFGPQTDDADPKPTGSSSRTPTQVESETPSAPPTPQETRVDVTALNLTDMDCATATATLKEAGFSDITCADGDPAPSDGEVGKVYRVQPSGNVATTTPIALTVYAGRTPLPTPTDKPTITGDPVAGSTVTISWGTGFTCPSGTTLSGYVVSLQNGTFAAGGPNFQPTQRNAQVTVGDAVGQQLIATYQGLCSGGDQRTSNASPPLSVTIVAPEDGEGDSGESTEG</sequence>
<keyword evidence="2" id="KW-0723">Serine/threonine-protein kinase</keyword>
<evidence type="ECO:0000256" key="2">
    <source>
        <dbReference type="ARBA" id="ARBA00022527"/>
    </source>
</evidence>
<proteinExistence type="predicted"/>
<evidence type="ECO:0000313" key="10">
    <source>
        <dbReference type="EMBL" id="WWS85752.1"/>
    </source>
</evidence>
<dbReference type="SUPFAM" id="SSF56112">
    <property type="entry name" value="Protein kinase-like (PK-like)"/>
    <property type="match status" value="1"/>
</dbReference>
<keyword evidence="5 10" id="KW-0418">Kinase</keyword>
<dbReference type="PANTHER" id="PTHR43289:SF6">
    <property type="entry name" value="SERINE_THREONINE-PROTEIN KINASE NEKL-3"/>
    <property type="match status" value="1"/>
</dbReference>
<keyword evidence="8" id="KW-1133">Transmembrane helix</keyword>
<feature type="region of interest" description="Disordered" evidence="7">
    <location>
        <begin position="300"/>
        <end position="319"/>
    </location>
</feature>
<evidence type="ECO:0000259" key="9">
    <source>
        <dbReference type="PROSITE" id="PS50011"/>
    </source>
</evidence>
<feature type="transmembrane region" description="Helical" evidence="8">
    <location>
        <begin position="337"/>
        <end position="360"/>
    </location>
</feature>
<gene>
    <name evidence="10" type="ORF">V8Z62_05880</name>
</gene>
<evidence type="ECO:0000256" key="7">
    <source>
        <dbReference type="SAM" id="MobiDB-lite"/>
    </source>
</evidence>
<dbReference type="SMART" id="SM00220">
    <property type="entry name" value="S_TKc"/>
    <property type="match status" value="1"/>
</dbReference>
<dbReference type="GO" id="GO:0004674">
    <property type="term" value="F:protein serine/threonine kinase activity"/>
    <property type="evidence" value="ECO:0007669"/>
    <property type="project" value="UniProtKB-EC"/>
</dbReference>
<evidence type="ECO:0000256" key="1">
    <source>
        <dbReference type="ARBA" id="ARBA00012513"/>
    </source>
</evidence>
<dbReference type="EMBL" id="CP146240">
    <property type="protein sequence ID" value="WWS85752.1"/>
    <property type="molecule type" value="Genomic_DNA"/>
</dbReference>
<keyword evidence="8" id="KW-0812">Transmembrane</keyword>
<evidence type="ECO:0000313" key="11">
    <source>
        <dbReference type="Proteomes" id="UP001377573"/>
    </source>
</evidence>
<evidence type="ECO:0000256" key="3">
    <source>
        <dbReference type="ARBA" id="ARBA00022679"/>
    </source>
</evidence>
<feature type="compositionally biased region" description="Polar residues" evidence="7">
    <location>
        <begin position="372"/>
        <end position="387"/>
    </location>
</feature>
<keyword evidence="6" id="KW-0067">ATP-binding</keyword>
<dbReference type="CDD" id="cd14014">
    <property type="entry name" value="STKc_PknB_like"/>
    <property type="match status" value="1"/>
</dbReference>
<dbReference type="PROSITE" id="PS00108">
    <property type="entry name" value="PROTEIN_KINASE_ST"/>
    <property type="match status" value="1"/>
</dbReference>
<dbReference type="Gene3D" id="1.10.510.10">
    <property type="entry name" value="Transferase(Phosphotransferase) domain 1"/>
    <property type="match status" value="1"/>
</dbReference>
<dbReference type="PROSITE" id="PS50011">
    <property type="entry name" value="PROTEIN_KINASE_DOM"/>
    <property type="match status" value="1"/>
</dbReference>
<dbReference type="Gene3D" id="3.30.200.20">
    <property type="entry name" value="Phosphorylase Kinase, domain 1"/>
    <property type="match status" value="1"/>
</dbReference>
<name>A0ABZ2HTJ0_9MICO</name>
<dbReference type="Pfam" id="PF00069">
    <property type="entry name" value="Pkinase"/>
    <property type="match status" value="1"/>
</dbReference>
<evidence type="ECO:0000256" key="8">
    <source>
        <dbReference type="SAM" id="Phobius"/>
    </source>
</evidence>
<feature type="compositionally biased region" description="Acidic residues" evidence="7">
    <location>
        <begin position="571"/>
        <end position="583"/>
    </location>
</feature>
<protein>
    <recommendedName>
        <fullName evidence="1">non-specific serine/threonine protein kinase</fullName>
        <ecNumber evidence="1">2.7.11.1</ecNumber>
    </recommendedName>
</protein>
<dbReference type="Proteomes" id="UP001377573">
    <property type="component" value="Chromosome"/>
</dbReference>
<keyword evidence="11" id="KW-1185">Reference proteome</keyword>
<keyword evidence="3 10" id="KW-0808">Transferase</keyword>
<evidence type="ECO:0000256" key="4">
    <source>
        <dbReference type="ARBA" id="ARBA00022741"/>
    </source>
</evidence>